<dbReference type="AlphaFoldDB" id="A0A653I2K4"/>
<dbReference type="InterPro" id="IPR001460">
    <property type="entry name" value="PCN-bd_Tpept"/>
</dbReference>
<dbReference type="GO" id="GO:0071555">
    <property type="term" value="P:cell wall organization"/>
    <property type="evidence" value="ECO:0007669"/>
    <property type="project" value="TreeGrafter"/>
</dbReference>
<evidence type="ECO:0000313" key="8">
    <source>
        <dbReference type="Proteomes" id="UP000439752"/>
    </source>
</evidence>
<feature type="domain" description="Penicillin-binding protein transpeptidase" evidence="4">
    <location>
        <begin position="353"/>
        <end position="649"/>
    </location>
</feature>
<gene>
    <name evidence="7" type="ORF">EXIGUO9Y_100056</name>
</gene>
<dbReference type="Pfam" id="PF03717">
    <property type="entry name" value="PBP_dimer"/>
    <property type="match status" value="1"/>
</dbReference>
<dbReference type="Gene3D" id="3.40.710.10">
    <property type="entry name" value="DD-peptidase/beta-lactamase superfamily"/>
    <property type="match status" value="1"/>
</dbReference>
<name>A0A653I2K4_9BACL</name>
<evidence type="ECO:0000256" key="1">
    <source>
        <dbReference type="ARBA" id="ARBA00004370"/>
    </source>
</evidence>
<dbReference type="GO" id="GO:0071972">
    <property type="term" value="F:peptidoglycan L,D-transpeptidase activity"/>
    <property type="evidence" value="ECO:0007669"/>
    <property type="project" value="TreeGrafter"/>
</dbReference>
<proteinExistence type="inferred from homology"/>
<dbReference type="EMBL" id="CABWKQ010000002">
    <property type="protein sequence ID" value="VWX33123.1"/>
    <property type="molecule type" value="Genomic_DNA"/>
</dbReference>
<dbReference type="GO" id="GO:0046677">
    <property type="term" value="P:response to antibiotic"/>
    <property type="evidence" value="ECO:0007669"/>
    <property type="project" value="InterPro"/>
</dbReference>
<dbReference type="RefSeq" id="WP_159172681.1">
    <property type="nucleotide sequence ID" value="NZ_LR732308.1"/>
</dbReference>
<dbReference type="Proteomes" id="UP000439752">
    <property type="component" value="Unassembled WGS sequence"/>
</dbReference>
<feature type="domain" description="Penicillin-binding protein dimerisation" evidence="5">
    <location>
        <begin position="156"/>
        <end position="311"/>
    </location>
</feature>
<dbReference type="GO" id="GO:0008658">
    <property type="term" value="F:penicillin binding"/>
    <property type="evidence" value="ECO:0007669"/>
    <property type="project" value="InterPro"/>
</dbReference>
<keyword evidence="8" id="KW-1185">Reference proteome</keyword>
<dbReference type="InterPro" id="IPR007887">
    <property type="entry name" value="MecA_N"/>
</dbReference>
<sequence length="666" mass="73136">MLKRQSMLLVAASATSIGILVGCQDQPTAEERLASYSKLWEKQDYDKMYADYVSQTTQKEYGESQFIERTKKLNDTLEIKNISITPGKAPDSDDEKKQLLPVTVKFDTVAGPVSFKKDVPLVYETKKDTDNWYVDWDPSFLFEDFEQADQIKLNTLTAKRGELIDRNEKPLATTGQGFEVGVTAGQLDDTAKKKVAALLDRSTNSIDDALSASWVKDGQFVPLKTFDPSKEAIVKQLEAIKGVSVKETEVRTYPYGEATSHLIGYIGPATAEDVKQSNHKIQAGERVGKRGLEQVFDDELRGQSGTSIEIVKSDQDEPVTVAETKVKDGKDITLTIDGALQQSTYETMNGEPGVATAIDPRTGETRTLVSSPGFDPSEFTLGISQDRLDTLTNDPDQPLLNRFTSAFAPGSTQKPLTASIGLKAGKLDPDKAYSIDGLKWKKDGFNVTRIHETPDPVDLHNALVYSDNIYFAQSTLEVGADTFTDGLQALGYGEKIPFAYPMRASQISNDGTISSDGQLMDTSYGQGQMLTNIVHLASMYEIFLTDGTIYQPTLRADEKTKQVWKQDLISKNDASMIRKDLYDVVHAGYDLPADIPEVAVAGKTGTAELKQAGETKGKENGFFVGYDNDDPTLLVAMMIESVEQEDRGSPYVSGLVAEVLKDAEGR</sequence>
<dbReference type="SUPFAM" id="SSF56601">
    <property type="entry name" value="beta-lactamase/transpeptidase-like"/>
    <property type="match status" value="1"/>
</dbReference>
<accession>A0A653I2K4</accession>
<evidence type="ECO:0000259" key="5">
    <source>
        <dbReference type="Pfam" id="PF03717"/>
    </source>
</evidence>
<evidence type="ECO:0000313" key="7">
    <source>
        <dbReference type="EMBL" id="VWX33123.1"/>
    </source>
</evidence>
<comment type="subcellular location">
    <subcellularLocation>
        <location evidence="1">Membrane</location>
    </subcellularLocation>
</comment>
<dbReference type="PANTHER" id="PTHR30627">
    <property type="entry name" value="PEPTIDOGLYCAN D,D-TRANSPEPTIDASE"/>
    <property type="match status" value="1"/>
</dbReference>
<dbReference type="Gene3D" id="3.30.1390.30">
    <property type="entry name" value="Penicillin-binding protein 2a, domain 3"/>
    <property type="match status" value="1"/>
</dbReference>
<dbReference type="SUPFAM" id="SSF56519">
    <property type="entry name" value="Penicillin binding protein dimerisation domain"/>
    <property type="match status" value="1"/>
</dbReference>
<dbReference type="InterPro" id="IPR032710">
    <property type="entry name" value="NTF2-like_dom_sf"/>
</dbReference>
<evidence type="ECO:0000256" key="2">
    <source>
        <dbReference type="ARBA" id="ARBA00007171"/>
    </source>
</evidence>
<evidence type="ECO:0000256" key="3">
    <source>
        <dbReference type="ARBA" id="ARBA00023136"/>
    </source>
</evidence>
<dbReference type="PROSITE" id="PS51257">
    <property type="entry name" value="PROKAR_LIPOPROTEIN"/>
    <property type="match status" value="1"/>
</dbReference>
<dbReference type="PANTHER" id="PTHR30627:SF25">
    <property type="entry name" value="PENICILLIN-BINDING PROTEIN 3"/>
    <property type="match status" value="1"/>
</dbReference>
<evidence type="ECO:0000259" key="6">
    <source>
        <dbReference type="Pfam" id="PF05223"/>
    </source>
</evidence>
<feature type="domain" description="NTF2-like N-terminal transpeptidase" evidence="6">
    <location>
        <begin position="28"/>
        <end position="147"/>
    </location>
</feature>
<dbReference type="InterPro" id="IPR012338">
    <property type="entry name" value="Beta-lactam/transpept-like"/>
</dbReference>
<dbReference type="InterPro" id="IPR005311">
    <property type="entry name" value="PBP_dimer"/>
</dbReference>
<keyword evidence="3" id="KW-0472">Membrane</keyword>
<dbReference type="SUPFAM" id="SSF54427">
    <property type="entry name" value="NTF2-like"/>
    <property type="match status" value="1"/>
</dbReference>
<dbReference type="InterPro" id="IPR050515">
    <property type="entry name" value="Beta-lactam/transpept"/>
</dbReference>
<protein>
    <submittedName>
        <fullName evidence="7">Penicillin-binding protein</fullName>
    </submittedName>
</protein>
<dbReference type="Pfam" id="PF05223">
    <property type="entry name" value="MecA_N"/>
    <property type="match status" value="1"/>
</dbReference>
<dbReference type="Gene3D" id="3.90.1310.10">
    <property type="entry name" value="Penicillin-binding protein 2a (Domain 2)"/>
    <property type="match status" value="1"/>
</dbReference>
<dbReference type="InterPro" id="IPR036138">
    <property type="entry name" value="PBP_dimer_sf"/>
</dbReference>
<reference evidence="7 8" key="1">
    <citation type="submission" date="2019-10" db="EMBL/GenBank/DDBJ databases">
        <authorList>
            <person name="Karimi E."/>
        </authorList>
    </citation>
    <scope>NUCLEOTIDE SEQUENCE [LARGE SCALE GENOMIC DNA]</scope>
    <source>
        <strain evidence="7">Exiguobacterium sp. 9Y</strain>
    </source>
</reference>
<evidence type="ECO:0000259" key="4">
    <source>
        <dbReference type="Pfam" id="PF00905"/>
    </source>
</evidence>
<comment type="similarity">
    <text evidence="2">Belongs to the transpeptidase family.</text>
</comment>
<dbReference type="Gene3D" id="3.10.450.100">
    <property type="entry name" value="NTF2-like, domain 1"/>
    <property type="match status" value="1"/>
</dbReference>
<dbReference type="GO" id="GO:0005886">
    <property type="term" value="C:plasma membrane"/>
    <property type="evidence" value="ECO:0007669"/>
    <property type="project" value="TreeGrafter"/>
</dbReference>
<organism evidence="7 8">
    <name type="scientific">Exiguobacterium oxidotolerans</name>
    <dbReference type="NCBI Taxonomy" id="223958"/>
    <lineage>
        <taxon>Bacteria</taxon>
        <taxon>Bacillati</taxon>
        <taxon>Bacillota</taxon>
        <taxon>Bacilli</taxon>
        <taxon>Bacillales</taxon>
        <taxon>Bacillales Family XII. Incertae Sedis</taxon>
        <taxon>Exiguobacterium</taxon>
    </lineage>
</organism>
<dbReference type="Pfam" id="PF00905">
    <property type="entry name" value="Transpeptidase"/>
    <property type="match status" value="1"/>
</dbReference>